<dbReference type="InterPro" id="IPR052482">
    <property type="entry name" value="mtLSU_mL37"/>
</dbReference>
<name>A0A0B7A4B7_9EUPU</name>
<sequence length="428" mass="49640">MRITVCLCSGIRDVTVRRWNKVWLCRGRFYDPPPRVPKALAEKGINIVEVNKITPKLENWIAPVDDPRFAEPVLPQNQPDWKSNPAFTHSSNIRLYEGVKQACLIANAQHFEGFPATVEKLIGAVDIPEKTLMLQRSIMQSQVWNTDEARLPKPFDASKPRYHYKPQYGITRMKSTQILLRNLLRLSNSVIAEYPSLRNRKQVTDLHLHTHLNYKGNPIIMKEDLDLLVTSDQMLPPFAGKDVMDASFQYTVPDMWPIHPTVDFMETNNYELTNHTGFKTEDMYTCPHTIVQFPRKFHWEEKHYKAAQIMSCLMYTSALARRKYGDDVKVLPEPISIQHVLMDHDHFLFTFFQLNTLDLDLSTGVKNFVWTAEKAQLFKKIKGQSWSLEESLQHDRLEDFEPSAFDKFMAAYLYGVSDVSMKKEAAEE</sequence>
<dbReference type="PANTHER" id="PTHR15889">
    <property type="entry name" value="MITOCHONDRIAL RIBOSOMAL PROTEIN L37"/>
    <property type="match status" value="1"/>
</dbReference>
<proteinExistence type="predicted"/>
<dbReference type="EMBL" id="HACG01028788">
    <property type="protein sequence ID" value="CEK75653.1"/>
    <property type="molecule type" value="Transcribed_RNA"/>
</dbReference>
<dbReference type="GO" id="GO:0005739">
    <property type="term" value="C:mitochondrion"/>
    <property type="evidence" value="ECO:0007669"/>
    <property type="project" value="TreeGrafter"/>
</dbReference>
<organism evidence="1">
    <name type="scientific">Arion vulgaris</name>
    <dbReference type="NCBI Taxonomy" id="1028688"/>
    <lineage>
        <taxon>Eukaryota</taxon>
        <taxon>Metazoa</taxon>
        <taxon>Spiralia</taxon>
        <taxon>Lophotrochozoa</taxon>
        <taxon>Mollusca</taxon>
        <taxon>Gastropoda</taxon>
        <taxon>Heterobranchia</taxon>
        <taxon>Euthyneura</taxon>
        <taxon>Panpulmonata</taxon>
        <taxon>Eupulmonata</taxon>
        <taxon>Stylommatophora</taxon>
        <taxon>Helicina</taxon>
        <taxon>Arionoidea</taxon>
        <taxon>Arionidae</taxon>
        <taxon>Arion</taxon>
    </lineage>
</organism>
<gene>
    <name evidence="1" type="primary">ORF96441</name>
</gene>
<accession>A0A0B7A4B7</accession>
<evidence type="ECO:0008006" key="2">
    <source>
        <dbReference type="Google" id="ProtNLM"/>
    </source>
</evidence>
<dbReference type="AlphaFoldDB" id="A0A0B7A4B7"/>
<protein>
    <recommendedName>
        <fullName evidence="2">39S ribosomal protein L37, mitochondrial</fullName>
    </recommendedName>
</protein>
<reference evidence="1" key="1">
    <citation type="submission" date="2014-12" db="EMBL/GenBank/DDBJ databases">
        <title>Insight into the proteome of Arion vulgaris.</title>
        <authorList>
            <person name="Aradska J."/>
            <person name="Bulat T."/>
            <person name="Smidak R."/>
            <person name="Sarate P."/>
            <person name="Gangsoo J."/>
            <person name="Sialana F."/>
            <person name="Bilban M."/>
            <person name="Lubec G."/>
        </authorList>
    </citation>
    <scope>NUCLEOTIDE SEQUENCE</scope>
    <source>
        <tissue evidence="1">Skin</tissue>
    </source>
</reference>
<dbReference type="PANTHER" id="PTHR15889:SF2">
    <property type="entry name" value="LARGE RIBOSOMAL SUBUNIT PROTEIN ML37"/>
    <property type="match status" value="1"/>
</dbReference>
<evidence type="ECO:0000313" key="1">
    <source>
        <dbReference type="EMBL" id="CEK75653.1"/>
    </source>
</evidence>